<organism evidence="1 2">
    <name type="scientific">Trichonephila inaurata madagascariensis</name>
    <dbReference type="NCBI Taxonomy" id="2747483"/>
    <lineage>
        <taxon>Eukaryota</taxon>
        <taxon>Metazoa</taxon>
        <taxon>Ecdysozoa</taxon>
        <taxon>Arthropoda</taxon>
        <taxon>Chelicerata</taxon>
        <taxon>Arachnida</taxon>
        <taxon>Araneae</taxon>
        <taxon>Araneomorphae</taxon>
        <taxon>Entelegynae</taxon>
        <taxon>Araneoidea</taxon>
        <taxon>Nephilidae</taxon>
        <taxon>Trichonephila</taxon>
        <taxon>Trichonephila inaurata</taxon>
    </lineage>
</organism>
<protein>
    <submittedName>
        <fullName evidence="1">Uncharacterized protein</fullName>
    </submittedName>
</protein>
<evidence type="ECO:0000313" key="2">
    <source>
        <dbReference type="Proteomes" id="UP000886998"/>
    </source>
</evidence>
<dbReference type="EMBL" id="BMAV01023065">
    <property type="protein sequence ID" value="GFY78542.1"/>
    <property type="molecule type" value="Genomic_DNA"/>
</dbReference>
<proteinExistence type="predicted"/>
<dbReference type="AlphaFoldDB" id="A0A8X6YXM0"/>
<sequence length="73" mass="8306">MASLLNFTHSQVYGLVIFCDWKGKDLVQQCIRAPRHIQTPLNRSVDIIGPMIVFLTNPLNKAFGTQSRDYDPD</sequence>
<accession>A0A8X6YXM0</accession>
<keyword evidence="2" id="KW-1185">Reference proteome</keyword>
<dbReference type="Proteomes" id="UP000886998">
    <property type="component" value="Unassembled WGS sequence"/>
</dbReference>
<comment type="caution">
    <text evidence="1">The sequence shown here is derived from an EMBL/GenBank/DDBJ whole genome shotgun (WGS) entry which is preliminary data.</text>
</comment>
<name>A0A8X6YXM0_9ARAC</name>
<gene>
    <name evidence="1" type="ORF">TNIN_295171</name>
</gene>
<evidence type="ECO:0000313" key="1">
    <source>
        <dbReference type="EMBL" id="GFY78542.1"/>
    </source>
</evidence>
<reference evidence="1" key="1">
    <citation type="submission" date="2020-08" db="EMBL/GenBank/DDBJ databases">
        <title>Multicomponent nature underlies the extraordinary mechanical properties of spider dragline silk.</title>
        <authorList>
            <person name="Kono N."/>
            <person name="Nakamura H."/>
            <person name="Mori M."/>
            <person name="Yoshida Y."/>
            <person name="Ohtoshi R."/>
            <person name="Malay A.D."/>
            <person name="Moran D.A.P."/>
            <person name="Tomita M."/>
            <person name="Numata K."/>
            <person name="Arakawa K."/>
        </authorList>
    </citation>
    <scope>NUCLEOTIDE SEQUENCE</scope>
</reference>